<accession>A0A1F5G1X9</accession>
<dbReference type="AlphaFoldDB" id="A0A1F5G1X9"/>
<dbReference type="EMBL" id="MFBA01000011">
    <property type="protein sequence ID" value="OGD85886.1"/>
    <property type="molecule type" value="Genomic_DNA"/>
</dbReference>
<reference evidence="2 3" key="1">
    <citation type="journal article" date="2016" name="Nat. Commun.">
        <title>Thousands of microbial genomes shed light on interconnected biogeochemical processes in an aquifer system.</title>
        <authorList>
            <person name="Anantharaman K."/>
            <person name="Brown C.T."/>
            <person name="Hug L.A."/>
            <person name="Sharon I."/>
            <person name="Castelle C.J."/>
            <person name="Probst A.J."/>
            <person name="Thomas B.C."/>
            <person name="Singh A."/>
            <person name="Wilkins M.J."/>
            <person name="Karaoz U."/>
            <person name="Brodie E.L."/>
            <person name="Williams K.H."/>
            <person name="Hubbard S.S."/>
            <person name="Banfield J.F."/>
        </authorList>
    </citation>
    <scope>NUCLEOTIDE SEQUENCE [LARGE SCALE GENOMIC DNA]</scope>
</reference>
<proteinExistence type="predicted"/>
<gene>
    <name evidence="2" type="ORF">A2696_03450</name>
</gene>
<feature type="region of interest" description="Disordered" evidence="1">
    <location>
        <begin position="187"/>
        <end position="219"/>
    </location>
</feature>
<name>A0A1F5G1X9_9BACT</name>
<dbReference type="Proteomes" id="UP000177069">
    <property type="component" value="Unassembled WGS sequence"/>
</dbReference>
<evidence type="ECO:0000256" key="1">
    <source>
        <dbReference type="SAM" id="MobiDB-lite"/>
    </source>
</evidence>
<feature type="compositionally biased region" description="Basic and acidic residues" evidence="1">
    <location>
        <begin position="1"/>
        <end position="17"/>
    </location>
</feature>
<feature type="compositionally biased region" description="Polar residues" evidence="1">
    <location>
        <begin position="187"/>
        <end position="202"/>
    </location>
</feature>
<comment type="caution">
    <text evidence="2">The sequence shown here is derived from an EMBL/GenBank/DDBJ whole genome shotgun (WGS) entry which is preliminary data.</text>
</comment>
<organism evidence="2 3">
    <name type="scientific">Candidatus Curtissbacteria bacterium RIFCSPHIGHO2_01_FULL_41_13</name>
    <dbReference type="NCBI Taxonomy" id="1797745"/>
    <lineage>
        <taxon>Bacteria</taxon>
        <taxon>Candidatus Curtissiibacteriota</taxon>
    </lineage>
</organism>
<feature type="region of interest" description="Disordered" evidence="1">
    <location>
        <begin position="1"/>
        <end position="26"/>
    </location>
</feature>
<sequence length="219" mass="24259">MSGESSKADSTLREVAPHTETQSPEAQRAELVERINQLDQNLAGRVVTRYPTESGGQVLIFNATPTLNLDNHPEIISTGVHPEMGPIIVTAGQLAIELKRQQPRSINEMGNPTGATWEQFIQSYGEVPAEHRGKRVKSVVRTIQPPEEQEVWNRAFKHAVEDAQRTKEFEQAQAKVLPQSLEFVRSLSPSNPLESQNSVSEPNRTKTPEGLRSAPPPSE</sequence>
<protein>
    <submittedName>
        <fullName evidence="2">Uncharacterized protein</fullName>
    </submittedName>
</protein>
<evidence type="ECO:0000313" key="2">
    <source>
        <dbReference type="EMBL" id="OGD85886.1"/>
    </source>
</evidence>
<evidence type="ECO:0000313" key="3">
    <source>
        <dbReference type="Proteomes" id="UP000177069"/>
    </source>
</evidence>